<dbReference type="InterPro" id="IPR039563">
    <property type="entry name" value="Peptidase_C39_single_dom"/>
</dbReference>
<comment type="caution">
    <text evidence="2">The sequence shown here is derived from an EMBL/GenBank/DDBJ whole genome shotgun (WGS) entry which is preliminary data.</text>
</comment>
<protein>
    <recommendedName>
        <fullName evidence="1">Peptidase C39-like domain-containing protein</fullName>
    </recommendedName>
</protein>
<proteinExistence type="predicted"/>
<dbReference type="InterPro" id="IPR016997">
    <property type="entry name" value="UCP032442"/>
</dbReference>
<sequence length="161" mass="18073">MKLNVPIIGQQPELPTGCEITAVTMMLQFKGINVDKIALANEMPRHVEDPNLGYVGDPFTPDGWTIYPSALIDLIEKYAGSANNLTGKTNDDLENQLSNNIPVVVLVSSMHGFTVHAITLTGFDDEHYYYNDPWTAEKDIKITKKEFNEIWQGQKNRAISY</sequence>
<accession>A0A495A3Q3</accession>
<keyword evidence="3" id="KW-1185">Reference proteome</keyword>
<evidence type="ECO:0000259" key="1">
    <source>
        <dbReference type="Pfam" id="PF13529"/>
    </source>
</evidence>
<dbReference type="Pfam" id="PF13529">
    <property type="entry name" value="Peptidase_C39_2"/>
    <property type="match status" value="1"/>
</dbReference>
<dbReference type="AlphaFoldDB" id="A0A495A3Q3"/>
<evidence type="ECO:0000313" key="3">
    <source>
        <dbReference type="Proteomes" id="UP000269301"/>
    </source>
</evidence>
<reference evidence="2 3" key="1">
    <citation type="journal article" date="2016" name="Int. J. Syst. Evol. Microbiol.">
        <title>Oceanobacillus halophilus sp. nov., a novel moderately halophilic bacterium from a hypersaline lake.</title>
        <authorList>
            <person name="Amoozegar M.A."/>
            <person name="Bagheri M."/>
            <person name="Makhdoumi A."/>
            <person name="Nikou M.M."/>
            <person name="Fazeli S.A.S."/>
            <person name="Schumann P."/>
            <person name="Sproer C."/>
            <person name="Sanchez-Porro C."/>
            <person name="Ventosa A."/>
        </authorList>
    </citation>
    <scope>NUCLEOTIDE SEQUENCE [LARGE SCALE GENOMIC DNA]</scope>
    <source>
        <strain evidence="2 3">DSM 23996</strain>
    </source>
</reference>
<evidence type="ECO:0000313" key="2">
    <source>
        <dbReference type="EMBL" id="RKQ32729.1"/>
    </source>
</evidence>
<name>A0A495A3Q3_9BACI</name>
<dbReference type="CDD" id="cd02549">
    <property type="entry name" value="Peptidase_C39A"/>
    <property type="match status" value="1"/>
</dbReference>
<dbReference type="PANTHER" id="PTHR37806">
    <property type="entry name" value="LMO0724 PROTEIN"/>
    <property type="match status" value="1"/>
</dbReference>
<dbReference type="PIRSF" id="PIRSF032442">
    <property type="entry name" value="UCP032442"/>
    <property type="match status" value="1"/>
</dbReference>
<dbReference type="Gene3D" id="3.90.70.10">
    <property type="entry name" value="Cysteine proteinases"/>
    <property type="match status" value="1"/>
</dbReference>
<dbReference type="Proteomes" id="UP000269301">
    <property type="component" value="Unassembled WGS sequence"/>
</dbReference>
<dbReference type="PANTHER" id="PTHR37806:SF1">
    <property type="entry name" value="PEPTIDASE C39-LIKE DOMAIN-CONTAINING PROTEIN"/>
    <property type="match status" value="1"/>
</dbReference>
<dbReference type="OrthoDB" id="1164310at2"/>
<feature type="domain" description="Peptidase C39-like" evidence="1">
    <location>
        <begin position="3"/>
        <end position="134"/>
    </location>
</feature>
<organism evidence="2 3">
    <name type="scientific">Oceanobacillus halophilus</name>
    <dbReference type="NCBI Taxonomy" id="930130"/>
    <lineage>
        <taxon>Bacteria</taxon>
        <taxon>Bacillati</taxon>
        <taxon>Bacillota</taxon>
        <taxon>Bacilli</taxon>
        <taxon>Bacillales</taxon>
        <taxon>Bacillaceae</taxon>
        <taxon>Oceanobacillus</taxon>
    </lineage>
</organism>
<dbReference type="EMBL" id="RBZP01000009">
    <property type="protein sequence ID" value="RKQ32729.1"/>
    <property type="molecule type" value="Genomic_DNA"/>
</dbReference>
<dbReference type="InterPro" id="IPR039564">
    <property type="entry name" value="Peptidase_C39-like"/>
</dbReference>
<gene>
    <name evidence="2" type="ORF">D8M06_12045</name>
</gene>